<dbReference type="Proteomes" id="UP000784294">
    <property type="component" value="Unassembled WGS sequence"/>
</dbReference>
<proteinExistence type="predicted"/>
<comment type="caution">
    <text evidence="1">The sequence shown here is derived from an EMBL/GenBank/DDBJ whole genome shotgun (WGS) entry which is preliminary data.</text>
</comment>
<protein>
    <submittedName>
        <fullName evidence="1">Uncharacterized protein</fullName>
    </submittedName>
</protein>
<gene>
    <name evidence="1" type="ORF">PXEA_LOCUS37849</name>
</gene>
<evidence type="ECO:0000313" key="1">
    <source>
        <dbReference type="EMBL" id="VEL44409.1"/>
    </source>
</evidence>
<reference evidence="1" key="1">
    <citation type="submission" date="2018-11" db="EMBL/GenBank/DDBJ databases">
        <authorList>
            <consortium name="Pathogen Informatics"/>
        </authorList>
    </citation>
    <scope>NUCLEOTIDE SEQUENCE</scope>
</reference>
<name>A0A448XT92_9PLAT</name>
<dbReference type="EMBL" id="CAAALY010298149">
    <property type="protein sequence ID" value="VEL44409.1"/>
    <property type="molecule type" value="Genomic_DNA"/>
</dbReference>
<sequence>MLCPRNSPSSLHGEVTVVGGICAGTQRYWLSFRLCLWTTYLVSIISHSWLVQNDELGSIDSCRGSCDNPGSSSFSGGEIEFFHRAPGPECKMTSVLPGGAAILCRSANP</sequence>
<accession>A0A448XT92</accession>
<dbReference type="AlphaFoldDB" id="A0A448XT92"/>
<organism evidence="1 2">
    <name type="scientific">Protopolystoma xenopodis</name>
    <dbReference type="NCBI Taxonomy" id="117903"/>
    <lineage>
        <taxon>Eukaryota</taxon>
        <taxon>Metazoa</taxon>
        <taxon>Spiralia</taxon>
        <taxon>Lophotrochozoa</taxon>
        <taxon>Platyhelminthes</taxon>
        <taxon>Monogenea</taxon>
        <taxon>Polyopisthocotylea</taxon>
        <taxon>Polystomatidea</taxon>
        <taxon>Polystomatidae</taxon>
        <taxon>Protopolystoma</taxon>
    </lineage>
</organism>
<keyword evidence="2" id="KW-1185">Reference proteome</keyword>
<evidence type="ECO:0000313" key="2">
    <source>
        <dbReference type="Proteomes" id="UP000784294"/>
    </source>
</evidence>